<keyword evidence="3" id="KW-1185">Reference proteome</keyword>
<reference evidence="2 3" key="1">
    <citation type="submission" date="2016-05" db="EMBL/GenBank/DDBJ databases">
        <title>Paenibacillus sp. 1ZS3-15 nov., isolated from the rhizosphere soil.</title>
        <authorList>
            <person name="Zhang X.X."/>
            <person name="Zhang J."/>
        </authorList>
    </citation>
    <scope>NUCLEOTIDE SEQUENCE [LARGE SCALE GENOMIC DNA]</scope>
    <source>
        <strain evidence="2 3">1ZS3-15</strain>
    </source>
</reference>
<dbReference type="OrthoDB" id="9797653at2"/>
<dbReference type="InterPro" id="IPR003673">
    <property type="entry name" value="CoA-Trfase_fam_III"/>
</dbReference>
<protein>
    <submittedName>
        <fullName evidence="2">Acyl-CoA transferase</fullName>
    </submittedName>
</protein>
<dbReference type="Gene3D" id="3.40.50.10540">
    <property type="entry name" value="Crotonobetainyl-coa:carnitine coa-transferase, domain 1"/>
    <property type="match status" value="1"/>
</dbReference>
<dbReference type="InterPro" id="IPR023606">
    <property type="entry name" value="CoA-Trfase_III_dom_1_sf"/>
</dbReference>
<keyword evidence="1 2" id="KW-0808">Transferase</keyword>
<evidence type="ECO:0000313" key="2">
    <source>
        <dbReference type="EMBL" id="OAS14425.1"/>
    </source>
</evidence>
<dbReference type="Proteomes" id="UP000078454">
    <property type="component" value="Unassembled WGS sequence"/>
</dbReference>
<evidence type="ECO:0000256" key="1">
    <source>
        <dbReference type="ARBA" id="ARBA00022679"/>
    </source>
</evidence>
<name>A0A197ZZS1_9BACL</name>
<proteinExistence type="predicted"/>
<dbReference type="SUPFAM" id="SSF89796">
    <property type="entry name" value="CoA-transferase family III (CaiB/BaiF)"/>
    <property type="match status" value="1"/>
</dbReference>
<accession>A0A197ZZS1</accession>
<dbReference type="Pfam" id="PF02515">
    <property type="entry name" value="CoA_transf_3"/>
    <property type="match status" value="1"/>
</dbReference>
<dbReference type="InterPro" id="IPR050483">
    <property type="entry name" value="CoA-transferase_III_domain"/>
</dbReference>
<dbReference type="EMBL" id="LYPB01000090">
    <property type="protein sequence ID" value="OAS14425.1"/>
    <property type="molecule type" value="Genomic_DNA"/>
</dbReference>
<dbReference type="PANTHER" id="PTHR48207">
    <property type="entry name" value="SUCCINATE--HYDROXYMETHYLGLUTARATE COA-TRANSFERASE"/>
    <property type="match status" value="1"/>
</dbReference>
<sequence length="386" mass="42698">MSGVTFTKPLEGMLVLDFSQFLSGPSAALRLADLGARVIKIERPVVGDICRTLYISNLELDGDSTLFHSINRNKESIAADLKDSEDVRLVKRLIEQADVLIQNFRPGVMQKLGLDYEAVKAIHPKLIYGEITGYSNEGPWVGKPGQDLLVQSLSGMTWLNGDQGQPPTPFGLALADMSAGAHLVQGILAGLLRRGITGEGCHVQVSLFESILDFQFMELTTFLNNGCHLPVRSEIHNANPYMGAPYGIYRTKDGFLALAQGSVTELGKLLQCEGLLGYADPHSWLTERDEIKRIVSDHLLRKSTREWLDCLEPAGFPCAEVLNWNQLMQQEAFQTLNMMQEVRRSNGSAMITTRCPVRIDGQLLPSAKGSPRIGEDTLKVRNEYQL</sequence>
<gene>
    <name evidence="2" type="ORF">A8708_13340</name>
</gene>
<dbReference type="GO" id="GO:0008410">
    <property type="term" value="F:CoA-transferase activity"/>
    <property type="evidence" value="ECO:0007669"/>
    <property type="project" value="TreeGrafter"/>
</dbReference>
<comment type="caution">
    <text evidence="2">The sequence shown here is derived from an EMBL/GenBank/DDBJ whole genome shotgun (WGS) entry which is preliminary data.</text>
</comment>
<dbReference type="Gene3D" id="3.30.1540.10">
    <property type="entry name" value="formyl-coa transferase, domain 3"/>
    <property type="match status" value="1"/>
</dbReference>
<evidence type="ECO:0000313" key="3">
    <source>
        <dbReference type="Proteomes" id="UP000078454"/>
    </source>
</evidence>
<dbReference type="PANTHER" id="PTHR48207:SF4">
    <property type="entry name" value="BLL6097 PROTEIN"/>
    <property type="match status" value="1"/>
</dbReference>
<dbReference type="InterPro" id="IPR044855">
    <property type="entry name" value="CoA-Trfase_III_dom3_sf"/>
</dbReference>
<organism evidence="2 3">
    <name type="scientific">Paenibacillus oryzisoli</name>
    <dbReference type="NCBI Taxonomy" id="1850517"/>
    <lineage>
        <taxon>Bacteria</taxon>
        <taxon>Bacillati</taxon>
        <taxon>Bacillota</taxon>
        <taxon>Bacilli</taxon>
        <taxon>Bacillales</taxon>
        <taxon>Paenibacillaceae</taxon>
        <taxon>Paenibacillus</taxon>
    </lineage>
</organism>
<dbReference type="AlphaFoldDB" id="A0A197ZZS1"/>
<dbReference type="STRING" id="1850517.A8708_13340"/>